<evidence type="ECO:0000259" key="3">
    <source>
        <dbReference type="Pfam" id="PF05183"/>
    </source>
</evidence>
<accession>A0ABR3W656</accession>
<dbReference type="PANTHER" id="PTHR23079:SF17">
    <property type="entry name" value="RNA-DEPENDENT RNA POLYMERASE"/>
    <property type="match status" value="1"/>
</dbReference>
<evidence type="ECO:0000313" key="6">
    <source>
        <dbReference type="Proteomes" id="UP001583177"/>
    </source>
</evidence>
<evidence type="ECO:0000313" key="5">
    <source>
        <dbReference type="EMBL" id="KAL1854062.1"/>
    </source>
</evidence>
<keyword evidence="1" id="KW-0694">RNA-binding</keyword>
<comment type="catalytic activity">
    <reaction evidence="1">
        <text>RNA(n) + a ribonucleoside 5'-triphosphate = RNA(n+1) + diphosphate</text>
        <dbReference type="Rhea" id="RHEA:21248"/>
        <dbReference type="Rhea" id="RHEA-COMP:14527"/>
        <dbReference type="Rhea" id="RHEA-COMP:17342"/>
        <dbReference type="ChEBI" id="CHEBI:33019"/>
        <dbReference type="ChEBI" id="CHEBI:61557"/>
        <dbReference type="ChEBI" id="CHEBI:140395"/>
        <dbReference type="EC" id="2.7.7.48"/>
    </reaction>
</comment>
<evidence type="ECO:0000256" key="1">
    <source>
        <dbReference type="RuleBase" id="RU363098"/>
    </source>
</evidence>
<keyword evidence="1" id="KW-0808">Transferase</keyword>
<dbReference type="InterPro" id="IPR007855">
    <property type="entry name" value="RDRP"/>
</dbReference>
<keyword evidence="1" id="KW-0696">RNA-directed RNA polymerase</keyword>
<comment type="caution">
    <text evidence="5">The sequence shown here is derived from an EMBL/GenBank/DDBJ whole genome shotgun (WGS) entry which is preliminary data.</text>
</comment>
<dbReference type="InterPro" id="IPR057596">
    <property type="entry name" value="RDRP_core"/>
</dbReference>
<dbReference type="PANTHER" id="PTHR23079">
    <property type="entry name" value="RNA-DEPENDENT RNA POLYMERASE"/>
    <property type="match status" value="1"/>
</dbReference>
<gene>
    <name evidence="5" type="ORF">Daus18300_011560</name>
</gene>
<feature type="domain" description="RDRP core" evidence="3">
    <location>
        <begin position="450"/>
        <end position="1040"/>
    </location>
</feature>
<organism evidence="5 6">
    <name type="scientific">Diaporthe australafricana</name>
    <dbReference type="NCBI Taxonomy" id="127596"/>
    <lineage>
        <taxon>Eukaryota</taxon>
        <taxon>Fungi</taxon>
        <taxon>Dikarya</taxon>
        <taxon>Ascomycota</taxon>
        <taxon>Pezizomycotina</taxon>
        <taxon>Sordariomycetes</taxon>
        <taxon>Sordariomycetidae</taxon>
        <taxon>Diaporthales</taxon>
        <taxon>Diaporthaceae</taxon>
        <taxon>Diaporthe</taxon>
    </lineage>
</organism>
<keyword evidence="1" id="KW-0548">Nucleotidyltransferase</keyword>
<dbReference type="InterPro" id="IPR057503">
    <property type="entry name" value="PH_RdRP"/>
</dbReference>
<reference evidence="5 6" key="1">
    <citation type="journal article" date="2024" name="IMA Fungus">
        <title>IMA Genome - F19 : A genome assembly and annotation guide to empower mycologists, including annotated draft genome sequences of Ceratocystis pirilliformis, Diaporthe australafricana, Fusarium ophioides, Paecilomyces lecythidis, and Sporothrix stenoceras.</title>
        <authorList>
            <person name="Aylward J."/>
            <person name="Wilson A.M."/>
            <person name="Visagie C.M."/>
            <person name="Spraker J."/>
            <person name="Barnes I."/>
            <person name="Buitendag C."/>
            <person name="Ceriani C."/>
            <person name="Del Mar Angel L."/>
            <person name="du Plessis D."/>
            <person name="Fuchs T."/>
            <person name="Gasser K."/>
            <person name="Kramer D."/>
            <person name="Li W."/>
            <person name="Munsamy K."/>
            <person name="Piso A."/>
            <person name="Price J.L."/>
            <person name="Sonnekus B."/>
            <person name="Thomas C."/>
            <person name="van der Nest A."/>
            <person name="van Dijk A."/>
            <person name="van Heerden A."/>
            <person name="van Vuuren N."/>
            <person name="Yilmaz N."/>
            <person name="Duong T.A."/>
            <person name="van der Merwe N.A."/>
            <person name="Wingfield M.J."/>
            <person name="Wingfield B.D."/>
        </authorList>
    </citation>
    <scope>NUCLEOTIDE SEQUENCE [LARGE SCALE GENOMIC DNA]</scope>
    <source>
        <strain evidence="5 6">CMW 18300</strain>
    </source>
</reference>
<feature type="domain" description="RdRP-like PH" evidence="4">
    <location>
        <begin position="153"/>
        <end position="305"/>
    </location>
</feature>
<dbReference type="EMBL" id="JAWRVE010000142">
    <property type="protein sequence ID" value="KAL1854062.1"/>
    <property type="molecule type" value="Genomic_DNA"/>
</dbReference>
<comment type="similarity">
    <text evidence="1">Belongs to the RdRP family.</text>
</comment>
<dbReference type="Pfam" id="PF25358">
    <property type="entry name" value="PH_fung_RdRP"/>
    <property type="match status" value="1"/>
</dbReference>
<dbReference type="EC" id="2.7.7.48" evidence="1"/>
<dbReference type="Pfam" id="PF05183">
    <property type="entry name" value="RdRP"/>
    <property type="match status" value="1"/>
</dbReference>
<protein>
    <recommendedName>
        <fullName evidence="1">RNA-dependent RNA polymerase</fullName>
        <ecNumber evidence="1">2.7.7.48</ecNumber>
    </recommendedName>
</protein>
<feature type="region of interest" description="Disordered" evidence="2">
    <location>
        <begin position="65"/>
        <end position="89"/>
    </location>
</feature>
<evidence type="ECO:0000259" key="4">
    <source>
        <dbReference type="Pfam" id="PF25358"/>
    </source>
</evidence>
<name>A0ABR3W656_9PEZI</name>
<proteinExistence type="inferred from homology"/>
<dbReference type="Proteomes" id="UP001583177">
    <property type="component" value="Unassembled WGS sequence"/>
</dbReference>
<sequence>MEVHTHGWPEHLDEDALKKRLQPLMESLGINEHEFSCDKPRRRKWANLTFLNINQALSFLQNHGEQTLPPGANSTSRAAFNGFGYQGRPRGAQRKARLHLIGHEIFCNKSKQKNNPTAVHGKPNDITLRGLKHAAAEKANPTCRTEVGNGPEVFRVTSLSCGHTAFVGDELVFLPEVEFQDMGTAKFTNRTLLIKLESRRVIKIPLETVQDLICSFQHTLTLTLAEDPSFFQDISELEASMRELSISAGLGPRSFVPPRTRLSALDDQHAKIVGQCLVYQLGVTGEDLKRKLWSLKNHDVVPAVSYNLITQRTAPLHLGPSSVAMSRLMKELIINAYEDQLPFGILFQLQALACNAYYHPGTVLALAKQLRKVFSADKAAGKRPITVAAMKMLMKDTSWPKPHGDPSIYQVQAIVNYLRESEDMMASDELYRQGLMAPTQSLALIHRVTVTPTRITLHGPELEAKNRILRKYPNHHEYFIRVQFCDENGEDLFFNPRISYEKVYERFKNVFRQGVQIAGRKYSFLGFSHSSLRSHSAWFSAPFVDNRRPQAYFDIIGDLGHFRNIRSPARCAARIGQAFSETPYYVPLDDFNVTVRLVSDVERNGRVFSDGVGKMSWAVVHNIWDVIPQKKAAPTAFQVRFRGSKGMLALDTRLTGSVIYIRPSMTKFESDDKPNLEICDMASKPIPLVLNRQMIKILEDMGCEEAWFFRMQNTELARLRAVTADAYNVAKFLKHQNVGESMRLHRMFSTCENMGVDYRKDRFLRSVVEAMVLRELRLLKHKARIPIRQGITLFGIMDETDFLKENEVYITYDTKGDRSNEPPSPGPVIVTRSPALHPGDIQVPRNVIPPRESPLRELSNVIVFSSHGQRDLPSQLSGGDLDGDIFNIIWADEVMPRGTFDPADYPRVSPIDLGREVTPEDMTNFFIDFMKMDHLGVIATRHMILADQMDEGTVHPNCMKLAELHSTAVDFSKTGIGVDLGDLPRANKYRPDFLAPGPEARIVDKSTIELDDYILEPAADDEEDQYNRQRHKYYKSEKLLVPAPGGSSFWDDFFVKIRPRYEAIVKECKGWQGHLKTAHEIRGWYEGAIWATMAQYSAHPTKPLTELEVFIGNVLNKSGVQTHRQRDSSIKVREEMDRIATWITGQMRKVSHDPAVAPLTGYQTQFDNLHLCLACVHAGCEDNTGARESRSENMQSFRVVAACALLSEIRLFEMGQQRHDGGGGGGFVGVGGARRGAAAVLPVQGGGKYTAVPPPGSYLQN</sequence>
<keyword evidence="6" id="KW-1185">Reference proteome</keyword>
<evidence type="ECO:0000256" key="2">
    <source>
        <dbReference type="SAM" id="MobiDB-lite"/>
    </source>
</evidence>